<feature type="compositionally biased region" description="Low complexity" evidence="8">
    <location>
        <begin position="176"/>
        <end position="192"/>
    </location>
</feature>
<dbReference type="VEuPathDB" id="FungiDB:PADG_01921"/>
<dbReference type="PROSITE" id="PS50071">
    <property type="entry name" value="HOMEOBOX_2"/>
    <property type="match status" value="1"/>
</dbReference>
<dbReference type="InterPro" id="IPR001356">
    <property type="entry name" value="HD"/>
</dbReference>
<feature type="region of interest" description="Disordered" evidence="8">
    <location>
        <begin position="706"/>
        <end position="736"/>
    </location>
</feature>
<evidence type="ECO:0000256" key="8">
    <source>
        <dbReference type="SAM" id="MobiDB-lite"/>
    </source>
</evidence>
<feature type="compositionally biased region" description="Polar residues" evidence="8">
    <location>
        <begin position="136"/>
        <end position="148"/>
    </location>
</feature>
<evidence type="ECO:0000313" key="10">
    <source>
        <dbReference type="EMBL" id="ODH40544.1"/>
    </source>
</evidence>
<reference evidence="10 11" key="1">
    <citation type="submission" date="2016-06" db="EMBL/GenBank/DDBJ databases">
        <authorList>
            <person name="Kjaerup R.B."/>
            <person name="Dalgaard T.S."/>
            <person name="Juul-Madsen H.R."/>
        </authorList>
    </citation>
    <scope>NUCLEOTIDE SEQUENCE [LARGE SCALE GENOMIC DNA]</scope>
    <source>
        <strain evidence="10 11">Pb300</strain>
    </source>
</reference>
<evidence type="ECO:0000256" key="1">
    <source>
        <dbReference type="ARBA" id="ARBA00004123"/>
    </source>
</evidence>
<evidence type="ECO:0000256" key="5">
    <source>
        <dbReference type="ARBA" id="ARBA00023242"/>
    </source>
</evidence>
<evidence type="ECO:0000256" key="2">
    <source>
        <dbReference type="ARBA" id="ARBA00010896"/>
    </source>
</evidence>
<feature type="compositionally biased region" description="Basic and acidic residues" evidence="8">
    <location>
        <begin position="126"/>
        <end position="135"/>
    </location>
</feature>
<feature type="DNA-binding region" description="Homeobox" evidence="6">
    <location>
        <begin position="67"/>
        <end position="126"/>
    </location>
</feature>
<dbReference type="EMBL" id="LZYO01000040">
    <property type="protein sequence ID" value="ODH40544.1"/>
    <property type="molecule type" value="Genomic_DNA"/>
</dbReference>
<dbReference type="SMART" id="SM00389">
    <property type="entry name" value="HOX"/>
    <property type="match status" value="1"/>
</dbReference>
<dbReference type="Pfam" id="PF00046">
    <property type="entry name" value="Homeodomain"/>
    <property type="match status" value="1"/>
</dbReference>
<dbReference type="FunFam" id="1.10.10.60:FF:000171">
    <property type="entry name" value="Homeobox transcription factor"/>
    <property type="match status" value="1"/>
</dbReference>
<dbReference type="CDD" id="cd00086">
    <property type="entry name" value="homeodomain"/>
    <property type="match status" value="1"/>
</dbReference>
<dbReference type="VEuPathDB" id="FungiDB:PABG_03356"/>
<feature type="compositionally biased region" description="Polar residues" evidence="8">
    <location>
        <begin position="166"/>
        <end position="175"/>
    </location>
</feature>
<dbReference type="Gene3D" id="1.10.10.60">
    <property type="entry name" value="Homeodomain-like"/>
    <property type="match status" value="1"/>
</dbReference>
<feature type="region of interest" description="Disordered" evidence="8">
    <location>
        <begin position="118"/>
        <end position="197"/>
    </location>
</feature>
<dbReference type="SUPFAM" id="SSF46689">
    <property type="entry name" value="Homeodomain-like"/>
    <property type="match status" value="1"/>
</dbReference>
<dbReference type="PANTHER" id="PTHR24341">
    <property type="entry name" value="HOMEOBOX PROTEIN ENGRAILED"/>
    <property type="match status" value="1"/>
</dbReference>
<organism evidence="10 11">
    <name type="scientific">Paracoccidioides brasiliensis</name>
    <dbReference type="NCBI Taxonomy" id="121759"/>
    <lineage>
        <taxon>Eukaryota</taxon>
        <taxon>Fungi</taxon>
        <taxon>Dikarya</taxon>
        <taxon>Ascomycota</taxon>
        <taxon>Pezizomycotina</taxon>
        <taxon>Eurotiomycetes</taxon>
        <taxon>Eurotiomycetidae</taxon>
        <taxon>Onygenales</taxon>
        <taxon>Ajellomycetaceae</taxon>
        <taxon>Paracoccidioides</taxon>
    </lineage>
</organism>
<comment type="similarity">
    <text evidence="2">Belongs to the engrailed homeobox family.</text>
</comment>
<dbReference type="GO" id="GO:0000981">
    <property type="term" value="F:DNA-binding transcription factor activity, RNA polymerase II-specific"/>
    <property type="evidence" value="ECO:0007669"/>
    <property type="project" value="InterPro"/>
</dbReference>
<evidence type="ECO:0000259" key="9">
    <source>
        <dbReference type="PROSITE" id="PS50071"/>
    </source>
</evidence>
<accession>A0A1D2JL30</accession>
<dbReference type="AlphaFoldDB" id="A0A1D2JL30"/>
<dbReference type="GO" id="GO:0016586">
    <property type="term" value="C:RSC-type complex"/>
    <property type="evidence" value="ECO:0007669"/>
    <property type="project" value="TreeGrafter"/>
</dbReference>
<feature type="domain" description="Homeobox" evidence="9">
    <location>
        <begin position="65"/>
        <end position="125"/>
    </location>
</feature>
<dbReference type="PANTHER" id="PTHR24341:SF6">
    <property type="entry name" value="HOMEOBOX PROTEIN INVECTED"/>
    <property type="match status" value="1"/>
</dbReference>
<dbReference type="PROSITE" id="PS00027">
    <property type="entry name" value="HOMEOBOX_1"/>
    <property type="match status" value="1"/>
</dbReference>
<comment type="subcellular location">
    <subcellularLocation>
        <location evidence="1 6 7">Nucleus</location>
    </subcellularLocation>
</comment>
<evidence type="ECO:0000256" key="4">
    <source>
        <dbReference type="ARBA" id="ARBA00023155"/>
    </source>
</evidence>
<feature type="compositionally biased region" description="Polar residues" evidence="8">
    <location>
        <begin position="722"/>
        <end position="736"/>
    </location>
</feature>
<name>A0A1D2JL30_PARBR</name>
<sequence length="736" mass="81434">MSYLPHPFPFGGPPAIPVEQTVGLEVLIGHPHLGHYVNSFILPHDPFDIVDYCPSKPASIEEYEYTENLSRPRLTKEQVDTLEAQFQTHPKPNSNVKRQLATQTSLSLPRVANWFQNRRAKAKQQKRQEEFERTQASENGEQWESNETSRQEGGLEAQPERPELISTPTQDQLPISSSASPPSQPHTSTTQSECSVSVEKAVNENMSANAQFYKSEHNAGANKALESNMMHHSSQPRLKNEAVGTATSGIPEWNGHEDDCNSVFLASPQSGGNSFDFTHVIRQQLTPNDNPFEIRIHESPQFPAFHFNHEPDGWGCHGVPNLMGRQHDAQDLGDDFQPLPFHGLQSPLFPGEQRRGSYSSEHSDLTDIPFHPEINNDLEASPENISQLSLAQLHHHQVEPCANWRYPEKEVDLAARRKRPRLAAIGTSAISRLYVPSSMSPTAMIQGMGAGRILRHAKSTQNLSPSRNSRYPGIRNTAAARRSPLGITSFAEANRFNPTNATDMMSAVPGLVTTALAPPTPLTPEDFQTLLPPTPSDNQYCVSPTDEMGCTRFFPTSQPMQVHLESPPATPLNLSVLSQVQYQQMGISMPAAASQRTTFQEYTLSVPTNPMSTSLWHGPSSMSSPETFQMQQPTIHMPQPTHISPIAYGNSLDSGNPSFVEGMASQSASPQCTIKSCSTPPSCPEGSTSGPHKVTEFLIQEFPQQQEAHRRAAQQLPPQRPMNYTFSNHTPNDFYA</sequence>
<keyword evidence="3 6" id="KW-0238">DNA-binding</keyword>
<dbReference type="InterPro" id="IPR017970">
    <property type="entry name" value="Homeobox_CS"/>
</dbReference>
<keyword evidence="5 6" id="KW-0539">Nucleus</keyword>
<comment type="caution">
    <text evidence="10">The sequence shown here is derived from an EMBL/GenBank/DDBJ whole genome shotgun (WGS) entry which is preliminary data.</text>
</comment>
<dbReference type="InterPro" id="IPR009057">
    <property type="entry name" value="Homeodomain-like_sf"/>
</dbReference>
<dbReference type="InterPro" id="IPR050720">
    <property type="entry name" value="Engrailed_Homeobox_TFs"/>
</dbReference>
<evidence type="ECO:0000256" key="3">
    <source>
        <dbReference type="ARBA" id="ARBA00023125"/>
    </source>
</evidence>
<keyword evidence="4 6" id="KW-0371">Homeobox</keyword>
<protein>
    <recommendedName>
        <fullName evidence="9">Homeobox domain-containing protein</fullName>
    </recommendedName>
</protein>
<gene>
    <name evidence="10" type="ORF">ACO22_01581</name>
</gene>
<dbReference type="GO" id="GO:0003677">
    <property type="term" value="F:DNA binding"/>
    <property type="evidence" value="ECO:0007669"/>
    <property type="project" value="UniProtKB-UniRule"/>
</dbReference>
<evidence type="ECO:0000256" key="6">
    <source>
        <dbReference type="PROSITE-ProRule" id="PRU00108"/>
    </source>
</evidence>
<evidence type="ECO:0000313" key="11">
    <source>
        <dbReference type="Proteomes" id="UP000242814"/>
    </source>
</evidence>
<proteinExistence type="inferred from homology"/>
<evidence type="ECO:0000256" key="7">
    <source>
        <dbReference type="RuleBase" id="RU000682"/>
    </source>
</evidence>
<dbReference type="Proteomes" id="UP000242814">
    <property type="component" value="Unassembled WGS sequence"/>
</dbReference>